<dbReference type="Proteomes" id="UP000308349">
    <property type="component" value="Unassembled WGS sequence"/>
</dbReference>
<organism evidence="2 3">
    <name type="scientific">Nocardia cyriacigeorgica</name>
    <dbReference type="NCBI Taxonomy" id="135487"/>
    <lineage>
        <taxon>Bacteria</taxon>
        <taxon>Bacillati</taxon>
        <taxon>Actinomycetota</taxon>
        <taxon>Actinomycetes</taxon>
        <taxon>Mycobacteriales</taxon>
        <taxon>Nocardiaceae</taxon>
        <taxon>Nocardia</taxon>
    </lineage>
</organism>
<dbReference type="InterPro" id="IPR013217">
    <property type="entry name" value="Methyltransf_12"/>
</dbReference>
<evidence type="ECO:0000313" key="3">
    <source>
        <dbReference type="Proteomes" id="UP000308349"/>
    </source>
</evidence>
<proteinExistence type="predicted"/>
<reference evidence="2 3" key="1">
    <citation type="submission" date="2019-05" db="EMBL/GenBank/DDBJ databases">
        <title>Genomes sequences of two Nocardia cyriacigeorgica environmental isolates, type strains Nocardia asteroides ATCC 19247 and Nocardia cyriacigeorgica DSM 44484.</title>
        <authorList>
            <person name="Vautrin F."/>
            <person name="Bergeron E."/>
            <person name="Dubost A."/>
            <person name="Abrouk D."/>
            <person name="Rodriguez Nava V."/>
            <person name="Pujic P."/>
        </authorList>
    </citation>
    <scope>NUCLEOTIDE SEQUENCE [LARGE SCALE GENOMIC DNA]</scope>
    <source>
        <strain evidence="2 3">EML 1456</strain>
    </source>
</reference>
<dbReference type="Gene3D" id="3.40.50.150">
    <property type="entry name" value="Vaccinia Virus protein VP39"/>
    <property type="match status" value="1"/>
</dbReference>
<keyword evidence="2" id="KW-0808">Transferase</keyword>
<dbReference type="PANTHER" id="PTHR43861">
    <property type="entry name" value="TRANS-ACONITATE 2-METHYLTRANSFERASE-RELATED"/>
    <property type="match status" value="1"/>
</dbReference>
<comment type="caution">
    <text evidence="2">The sequence shown here is derived from an EMBL/GenBank/DDBJ whole genome shotgun (WGS) entry which is preliminary data.</text>
</comment>
<dbReference type="GO" id="GO:0032259">
    <property type="term" value="P:methylation"/>
    <property type="evidence" value="ECO:0007669"/>
    <property type="project" value="UniProtKB-KW"/>
</dbReference>
<dbReference type="GO" id="GO:0008168">
    <property type="term" value="F:methyltransferase activity"/>
    <property type="evidence" value="ECO:0007669"/>
    <property type="project" value="UniProtKB-KW"/>
</dbReference>
<dbReference type="OrthoDB" id="3366024at2"/>
<protein>
    <submittedName>
        <fullName evidence="2">Methyltransferase domain-containing protein</fullName>
    </submittedName>
</protein>
<dbReference type="InterPro" id="IPR029063">
    <property type="entry name" value="SAM-dependent_MTases_sf"/>
</dbReference>
<sequence length="289" mass="31005">MAVPEDDKCCIQSNSARFKLFDTKLADLRRWQETPWGKLRYTIAAANLARHLPDDACFQVLDVGGGNGCDAIELARLGHQVTIVDPSEPSLAEARALAADHGVSAAITTLATDLDAITPDGIGTFDLILCHNVIQYLPDPPAAVLVLAAHLAADGLLSLIAPNADADPLLAAIRSMDPDEALRLLDTATRRTATYDTEVRACYPDHLVDELRSAGLTVTARYGIRSACDLIADDARKSDPDFYASLERLELALSARPQYAATARFTHLIATRASSHRSPALPARPSGSQ</sequence>
<dbReference type="Pfam" id="PF08242">
    <property type="entry name" value="Methyltransf_12"/>
    <property type="match status" value="1"/>
</dbReference>
<dbReference type="CDD" id="cd02440">
    <property type="entry name" value="AdoMet_MTases"/>
    <property type="match status" value="1"/>
</dbReference>
<accession>A0A5R8P7W2</accession>
<evidence type="ECO:0000259" key="1">
    <source>
        <dbReference type="Pfam" id="PF08242"/>
    </source>
</evidence>
<dbReference type="RefSeq" id="WP_138458112.1">
    <property type="nucleotide sequence ID" value="NZ_VBUU01000031.1"/>
</dbReference>
<gene>
    <name evidence="2" type="ORF">FEK35_23945</name>
</gene>
<dbReference type="AlphaFoldDB" id="A0A5R8P7W2"/>
<evidence type="ECO:0000313" key="2">
    <source>
        <dbReference type="EMBL" id="TLG00301.1"/>
    </source>
</evidence>
<dbReference type="EMBL" id="VBUU01000031">
    <property type="protein sequence ID" value="TLG00301.1"/>
    <property type="molecule type" value="Genomic_DNA"/>
</dbReference>
<name>A0A5R8P7W2_9NOCA</name>
<feature type="domain" description="Methyltransferase type 12" evidence="1">
    <location>
        <begin position="61"/>
        <end position="157"/>
    </location>
</feature>
<dbReference type="SUPFAM" id="SSF53335">
    <property type="entry name" value="S-adenosyl-L-methionine-dependent methyltransferases"/>
    <property type="match status" value="1"/>
</dbReference>
<keyword evidence="2" id="KW-0489">Methyltransferase</keyword>